<evidence type="ECO:0000256" key="6">
    <source>
        <dbReference type="ARBA" id="ARBA00022603"/>
    </source>
</evidence>
<dbReference type="EMBL" id="BSDD01000001">
    <property type="protein sequence ID" value="GLH69083.1"/>
    <property type="molecule type" value="Genomic_DNA"/>
</dbReference>
<evidence type="ECO:0000256" key="2">
    <source>
        <dbReference type="ARBA" id="ARBA00005369"/>
    </source>
</evidence>
<dbReference type="InterPro" id="IPR029063">
    <property type="entry name" value="SAM-dependent_MTases_sf"/>
</dbReference>
<comment type="similarity">
    <text evidence="2">Belongs to the methyltransferase superfamily. L-isoaspartyl/D-aspartyl protein methyltransferase family.</text>
</comment>
<keyword evidence="5" id="KW-0963">Cytoplasm</keyword>
<dbReference type="NCBIfam" id="TIGR00080">
    <property type="entry name" value="pimt"/>
    <property type="match status" value="1"/>
</dbReference>
<evidence type="ECO:0000256" key="8">
    <source>
        <dbReference type="ARBA" id="ARBA00022691"/>
    </source>
</evidence>
<dbReference type="PANTHER" id="PTHR11579">
    <property type="entry name" value="PROTEIN-L-ISOASPARTATE O-METHYLTRANSFERASE"/>
    <property type="match status" value="1"/>
</dbReference>
<dbReference type="RefSeq" id="WP_285722856.1">
    <property type="nucleotide sequence ID" value="NZ_BSDD01000001.1"/>
</dbReference>
<dbReference type="Gene3D" id="3.40.50.150">
    <property type="entry name" value="Vaccinia Virus protein VP39"/>
    <property type="match status" value="1"/>
</dbReference>
<dbReference type="EC" id="2.1.1.77" evidence="3 9"/>
<protein>
    <recommendedName>
        <fullName evidence="4 9">Protein-L-isoaspartate O-methyltransferase</fullName>
        <ecNumber evidence="3 9">2.1.1.77</ecNumber>
    </recommendedName>
</protein>
<name>A0ABQ5Q335_9BACT</name>
<accession>A0ABQ5Q335</accession>
<dbReference type="SUPFAM" id="SSF53335">
    <property type="entry name" value="S-adenosyl-L-methionine-dependent methyltransferases"/>
    <property type="match status" value="1"/>
</dbReference>
<dbReference type="InterPro" id="IPR000682">
    <property type="entry name" value="PCMT"/>
</dbReference>
<keyword evidence="7" id="KW-0808">Transferase</keyword>
<dbReference type="PROSITE" id="PS01279">
    <property type="entry name" value="PCMT"/>
    <property type="match status" value="1"/>
</dbReference>
<dbReference type="NCBIfam" id="NF001453">
    <property type="entry name" value="PRK00312.1"/>
    <property type="match status" value="1"/>
</dbReference>
<sequence>MDLREAREAMVMTQIAARGVRDPRVLSALVEVPRHRFVPASGRAEAHGDHPLPIGRGQTISQPYIVAFMAEALELAGTERVLEVGSGSGYFAAVLARLAREVVALELEPDLVAQSSALLGELGVGNAVVHLADGARGWPDAAPFDAIVLSCTAPAVPEALWDQLTPGGILLSPIGTPWETQWLTRYRGGPAHPERLLPVAFVPLR</sequence>
<comment type="subcellular location">
    <subcellularLocation>
        <location evidence="1">Cytoplasm</location>
    </subcellularLocation>
</comment>
<evidence type="ECO:0000313" key="11">
    <source>
        <dbReference type="Proteomes" id="UP001165089"/>
    </source>
</evidence>
<dbReference type="Proteomes" id="UP001165089">
    <property type="component" value="Unassembled WGS sequence"/>
</dbReference>
<reference evidence="10 11" key="1">
    <citation type="journal article" date="2023" name="Antonie Van Leeuwenhoek">
        <title>Mesoterricola silvestris gen. nov., sp. nov., Mesoterricola sediminis sp. nov., Geothrix oryzae sp. nov., Geothrix edaphica sp. nov., Geothrix rubra sp. nov., and Geothrix limicola sp. nov., six novel members of Acidobacteriota isolated from soils.</title>
        <authorList>
            <person name="Itoh H."/>
            <person name="Sugisawa Y."/>
            <person name="Mise K."/>
            <person name="Xu Z."/>
            <person name="Kuniyasu M."/>
            <person name="Ushijima N."/>
            <person name="Kawano K."/>
            <person name="Kobayashi E."/>
            <person name="Shiratori Y."/>
            <person name="Masuda Y."/>
            <person name="Senoo K."/>
        </authorList>
    </citation>
    <scope>NUCLEOTIDE SEQUENCE [LARGE SCALE GENOMIC DNA]</scope>
    <source>
        <strain evidence="10 11">Red803</strain>
    </source>
</reference>
<proteinExistence type="inferred from homology"/>
<evidence type="ECO:0000313" key="10">
    <source>
        <dbReference type="EMBL" id="GLH69083.1"/>
    </source>
</evidence>
<dbReference type="CDD" id="cd02440">
    <property type="entry name" value="AdoMet_MTases"/>
    <property type="match status" value="1"/>
</dbReference>
<keyword evidence="6" id="KW-0489">Methyltransferase</keyword>
<organism evidence="10 11">
    <name type="scientific">Geothrix rubra</name>
    <dbReference type="NCBI Taxonomy" id="2927977"/>
    <lineage>
        <taxon>Bacteria</taxon>
        <taxon>Pseudomonadati</taxon>
        <taxon>Acidobacteriota</taxon>
        <taxon>Holophagae</taxon>
        <taxon>Holophagales</taxon>
        <taxon>Holophagaceae</taxon>
        <taxon>Geothrix</taxon>
    </lineage>
</organism>
<evidence type="ECO:0000256" key="5">
    <source>
        <dbReference type="ARBA" id="ARBA00022490"/>
    </source>
</evidence>
<keyword evidence="11" id="KW-1185">Reference proteome</keyword>
<evidence type="ECO:0000256" key="4">
    <source>
        <dbReference type="ARBA" id="ARBA00013346"/>
    </source>
</evidence>
<evidence type="ECO:0000256" key="7">
    <source>
        <dbReference type="ARBA" id="ARBA00022679"/>
    </source>
</evidence>
<evidence type="ECO:0000256" key="9">
    <source>
        <dbReference type="NCBIfam" id="TIGR00080"/>
    </source>
</evidence>
<dbReference type="Pfam" id="PF01135">
    <property type="entry name" value="PCMT"/>
    <property type="match status" value="1"/>
</dbReference>
<gene>
    <name evidence="10" type="primary">pcm_1</name>
    <name evidence="10" type="ORF">GETHPA_06160</name>
</gene>
<keyword evidence="8" id="KW-0949">S-adenosyl-L-methionine</keyword>
<dbReference type="PANTHER" id="PTHR11579:SF0">
    <property type="entry name" value="PROTEIN-L-ISOASPARTATE(D-ASPARTATE) O-METHYLTRANSFERASE"/>
    <property type="match status" value="1"/>
</dbReference>
<evidence type="ECO:0000256" key="3">
    <source>
        <dbReference type="ARBA" id="ARBA00011890"/>
    </source>
</evidence>
<comment type="caution">
    <text evidence="10">The sequence shown here is derived from an EMBL/GenBank/DDBJ whole genome shotgun (WGS) entry which is preliminary data.</text>
</comment>
<evidence type="ECO:0000256" key="1">
    <source>
        <dbReference type="ARBA" id="ARBA00004496"/>
    </source>
</evidence>